<evidence type="ECO:0000313" key="2">
    <source>
        <dbReference type="EMBL" id="CAF9910029.1"/>
    </source>
</evidence>
<gene>
    <name evidence="2" type="ORF">GOMPHAMPRED_006931</name>
</gene>
<dbReference type="Proteomes" id="UP000664169">
    <property type="component" value="Unassembled WGS sequence"/>
</dbReference>
<name>A0A8H3IDW1_9LECA</name>
<protein>
    <submittedName>
        <fullName evidence="2">Uncharacterized protein</fullName>
    </submittedName>
</protein>
<dbReference type="AlphaFoldDB" id="A0A8H3IDW1"/>
<evidence type="ECO:0000313" key="3">
    <source>
        <dbReference type="Proteomes" id="UP000664169"/>
    </source>
</evidence>
<comment type="caution">
    <text evidence="2">The sequence shown here is derived from an EMBL/GenBank/DDBJ whole genome shotgun (WGS) entry which is preliminary data.</text>
</comment>
<dbReference type="EMBL" id="CAJPDQ010000005">
    <property type="protein sequence ID" value="CAF9910029.1"/>
    <property type="molecule type" value="Genomic_DNA"/>
</dbReference>
<keyword evidence="3" id="KW-1185">Reference proteome</keyword>
<organism evidence="2 3">
    <name type="scientific">Gomphillus americanus</name>
    <dbReference type="NCBI Taxonomy" id="1940652"/>
    <lineage>
        <taxon>Eukaryota</taxon>
        <taxon>Fungi</taxon>
        <taxon>Dikarya</taxon>
        <taxon>Ascomycota</taxon>
        <taxon>Pezizomycotina</taxon>
        <taxon>Lecanoromycetes</taxon>
        <taxon>OSLEUM clade</taxon>
        <taxon>Ostropomycetidae</taxon>
        <taxon>Ostropales</taxon>
        <taxon>Graphidaceae</taxon>
        <taxon>Gomphilloideae</taxon>
        <taxon>Gomphillus</taxon>
    </lineage>
</organism>
<dbReference type="OrthoDB" id="5380370at2759"/>
<accession>A0A8H3IDW1</accession>
<proteinExistence type="predicted"/>
<evidence type="ECO:0000256" key="1">
    <source>
        <dbReference type="SAM" id="MobiDB-lite"/>
    </source>
</evidence>
<feature type="compositionally biased region" description="Low complexity" evidence="1">
    <location>
        <begin position="436"/>
        <end position="446"/>
    </location>
</feature>
<sequence>MPRSSKYCPTQSEFEVFPPTLKRKYFSTLERLRYAEAQSQAGVLPQPDNIGRTLSRKLITSRSIYKLRQSIQLSGQKQPHSMPLSQPGSVYTLANVTPEDALWFSRLPDKIKRGYFSLEEEKLLSAKQEELAPNTTEENLYKLGEALNQSVPSLQNPSSCLSSVDDSTCYSVFTEEDEENDMDIELTSTLDWLDADLDLSLDDYHQILAESRSSDIAIPGSSSVYELEPSPATERSLSSLELGEQAHQEYLHTLQPLKTPRKRQPDEWETEWVLDNIPPVPPVPEAATIQTLLTQKASVVSVVKASSHKALRTSTEPASSFKEEQFSGENKPASVWVSGHIKPRTPPMTPPFSMVDSQATHYLDPEARLKLRMYLASASKFDEAIEFGFPSLPSPDKSDATSLRPVTAAPTSHRSGKQHRQGRPTTSALKSCIAGTSATTSTPSSPQSEFFAIPYNSLGDNRSVATQGRKTEVQAQLRKLDRDLEGCAAGREMTIRMTLTRPDLRADESVLYPQMHNSSTYGHGTSCATNDPLGLSDLKLDDLKLEDEVRPVASRIEKTSSLRRLWSRKQF</sequence>
<reference evidence="2" key="1">
    <citation type="submission" date="2021-03" db="EMBL/GenBank/DDBJ databases">
        <authorList>
            <person name="Tagirdzhanova G."/>
        </authorList>
    </citation>
    <scope>NUCLEOTIDE SEQUENCE</scope>
</reference>
<feature type="region of interest" description="Disordered" evidence="1">
    <location>
        <begin position="392"/>
        <end position="448"/>
    </location>
</feature>